<sequence>MDKQINCFIEMKSTSRLRCCEDSSNDNKIIRILHKLSTIKHRLKLEDLLKVIQLPIPNPPQAFTPTLSVSIALDGGQMVVMQVRLPLVWSRPDPGARLHPDPGAHGLTRTRDPVSLGSRGTQPRPDPGFSFIRTQGRMASPGPRGAWPLPDPGSRGLTRTQGRVASPRPRVAWPHPDPGAHGLTRTRDPVSPGSRGPRPHPDPGPGSPGSRGPGPHPDPGPSLTRIQGPRASPGPGARLTRIQGPRASPGPGARLTRIQGPRASPGPGTQAHLDPGAQGLARTRGQAHPGPGAQGLARTRGQAHPDPGAQGLARTRGQAHPDPGAQGLARTRDPGSPGSRGPGPRPDPGPRLTRIQGPRASPGPGTQAHPDPGAQGLARTRDPGSPGSRGPGPRPDPGPRLTRIQGPRASPGPGTQAHPDPGAQGLARTRDPGSPGSRGPGPRPDPGPRLTRIQGPRASPGPGTQAHPDPGAQGLARIQGPRASPGPGTQAHPDPGAQGLARTRDPGSPGSRGPGPRPDPGPRLTRIQGPRASPGSRGPGPRPDPGPRLTRIQGPRASPGPGTHAHPDPGAQGLARTRDFFFFFLVKKTLRRIRLLRKTRCHLGDCSTKFKASLGSSPPLPLNSPQSRPPPAPPHELQLKFANQRNPSVFCKQKRSMLYCETLKGAGEPDLGLLGPSRKLRHGRFRVRVNQIQGCQGPSSKVWHQFFVSSSFPLATRRSERLQPAPSATPRGTPIGRHSNQRVARGKLLLAENWCQQPRNRPPEFRHQRLPLAPWVLLQCWPFRLAPKRPALREDPWGRQKAQVAELGVADCVAAGTSFPPAPVFLWPPADRSTSSQRHRPPRIPPPAFGRRSDWQVARGNGARWPIKLAGGAPIHGWPEENWCWRKLVLAARLNLIHSLELQHRGSSWKGSRDMQGGTELSGIRTRAGGAAFIQREVVTEAIVPLQALPHQSQQAAGFKGPRPHPDPGPSLIRIQGHTASPRPRIQLHPDPGRMASPGPRARGLSRTRDPGHPIQGHGLTRTRNHLPT</sequence>
<proteinExistence type="predicted"/>
<comment type="caution">
    <text evidence="2">The sequence shown here is derived from an EMBL/GenBank/DDBJ whole genome shotgun (WGS) entry which is preliminary data.</text>
</comment>
<feature type="region of interest" description="Disordered" evidence="1">
    <location>
        <begin position="718"/>
        <end position="739"/>
    </location>
</feature>
<feature type="region of interest" description="Disordered" evidence="1">
    <location>
        <begin position="94"/>
        <end position="572"/>
    </location>
</feature>
<reference evidence="2" key="1">
    <citation type="submission" date="2023-06" db="EMBL/GenBank/DDBJ databases">
        <title>Reference genome for the Northern bat (Eptesicus nilssonii), a most northern bat species.</title>
        <authorList>
            <person name="Laine V.N."/>
            <person name="Pulliainen A.T."/>
            <person name="Lilley T.M."/>
        </authorList>
    </citation>
    <scope>NUCLEOTIDE SEQUENCE</scope>
    <source>
        <strain evidence="2">BLF_Eptnil</strain>
        <tissue evidence="2">Kidney</tissue>
    </source>
</reference>
<evidence type="ECO:0000256" key="1">
    <source>
        <dbReference type="SAM" id="MobiDB-lite"/>
    </source>
</evidence>
<dbReference type="AlphaFoldDB" id="A0AA40LIL1"/>
<protein>
    <submittedName>
        <fullName evidence="2">Uncharacterized protein</fullName>
    </submittedName>
</protein>
<feature type="non-terminal residue" evidence="2">
    <location>
        <position position="1029"/>
    </location>
</feature>
<gene>
    <name evidence="2" type="ORF">QTO34_004508</name>
</gene>
<feature type="region of interest" description="Disordered" evidence="1">
    <location>
        <begin position="831"/>
        <end position="852"/>
    </location>
</feature>
<feature type="region of interest" description="Disordered" evidence="1">
    <location>
        <begin position="612"/>
        <end position="633"/>
    </location>
</feature>
<evidence type="ECO:0000313" key="3">
    <source>
        <dbReference type="Proteomes" id="UP001177744"/>
    </source>
</evidence>
<dbReference type="Proteomes" id="UP001177744">
    <property type="component" value="Unassembled WGS sequence"/>
</dbReference>
<accession>A0AA40LIL1</accession>
<feature type="region of interest" description="Disordered" evidence="1">
    <location>
        <begin position="952"/>
        <end position="1029"/>
    </location>
</feature>
<keyword evidence="3" id="KW-1185">Reference proteome</keyword>
<evidence type="ECO:0000313" key="2">
    <source>
        <dbReference type="EMBL" id="KAK1334936.1"/>
    </source>
</evidence>
<dbReference type="EMBL" id="JAULJE010000014">
    <property type="protein sequence ID" value="KAK1334936.1"/>
    <property type="molecule type" value="Genomic_DNA"/>
</dbReference>
<feature type="compositionally biased region" description="Pro residues" evidence="1">
    <location>
        <begin position="618"/>
        <end position="633"/>
    </location>
</feature>
<organism evidence="2 3">
    <name type="scientific">Cnephaeus nilssonii</name>
    <name type="common">Northern bat</name>
    <name type="synonym">Eptesicus nilssonii</name>
    <dbReference type="NCBI Taxonomy" id="3371016"/>
    <lineage>
        <taxon>Eukaryota</taxon>
        <taxon>Metazoa</taxon>
        <taxon>Chordata</taxon>
        <taxon>Craniata</taxon>
        <taxon>Vertebrata</taxon>
        <taxon>Euteleostomi</taxon>
        <taxon>Mammalia</taxon>
        <taxon>Eutheria</taxon>
        <taxon>Laurasiatheria</taxon>
        <taxon>Chiroptera</taxon>
        <taxon>Yangochiroptera</taxon>
        <taxon>Vespertilionidae</taxon>
        <taxon>Cnephaeus</taxon>
    </lineage>
</organism>
<name>A0AA40LIL1_CNENI</name>